<keyword evidence="1" id="KW-0648">Protein biosynthesis</keyword>
<protein>
    <submittedName>
        <fullName evidence="1">Elongation factor Ts protein</fullName>
    </submittedName>
</protein>
<dbReference type="Proteomes" id="UP000827976">
    <property type="component" value="Chromosome 19"/>
</dbReference>
<accession>A0ACB7TWV8</accession>
<dbReference type="EMBL" id="CM037029">
    <property type="protein sequence ID" value="KAH7652525.1"/>
    <property type="molecule type" value="Genomic_DNA"/>
</dbReference>
<name>A0ACB7TWV8_DIOAL</name>
<organism evidence="1 2">
    <name type="scientific">Dioscorea alata</name>
    <name type="common">Purple yam</name>
    <dbReference type="NCBI Taxonomy" id="55571"/>
    <lineage>
        <taxon>Eukaryota</taxon>
        <taxon>Viridiplantae</taxon>
        <taxon>Streptophyta</taxon>
        <taxon>Embryophyta</taxon>
        <taxon>Tracheophyta</taxon>
        <taxon>Spermatophyta</taxon>
        <taxon>Magnoliopsida</taxon>
        <taxon>Liliopsida</taxon>
        <taxon>Dioscoreales</taxon>
        <taxon>Dioscoreaceae</taxon>
        <taxon>Dioscorea</taxon>
    </lineage>
</organism>
<keyword evidence="2" id="KW-1185">Reference proteome</keyword>
<keyword evidence="1" id="KW-0251">Elongation factor</keyword>
<comment type="caution">
    <text evidence="1">The sequence shown here is derived from an EMBL/GenBank/DDBJ whole genome shotgun (WGS) entry which is preliminary data.</text>
</comment>
<gene>
    <name evidence="1" type="ORF">IHE45_19G023300</name>
</gene>
<sequence>MTPIIHCSAGNISVLPRTTVVPGKEIQLSRCCLTGKHTRVASLSHRCFLPQSSLQLFRIYGKSYHLKQGSRNHILAAVGTNVTVEDSNSSAPEEAEEVTETPAVSVGLNDPAQGSAVATSKARDKRTRPVRKSEMPPVKNEELVPGASFVGKVRSIQPFGAFIDFGAFTDGLVHVSRMSEGYVKDVGSIVSVGQEVKIRIVEVNMENGRIALTMRDGSDTSKSQQRKETSTSGSDDKPKPNKRNASRTDQRRADIQKTSKFVKGQVLDGTVKNQTRSGAFISLPEGEEGFLPISEESEGFDSILGNTSLQVGQEVSVRVLRISRGKVTLTMKKEQDVELLNEQLNLGVEDVVATNPFQVAFRKNKEIAAFLDEREKSQKASEISKQIGGSIDEVKEKPDKVEVEGSVKKSDIDEPNVGSHIGLETDETISKELPAEASVMDSVSTVQDEEPESISHEEASVVDSVSTVQDEEPESISHEEASVVDSVPSVLDEEPEGISPESATAVLEALPETEIEPSGGPPLDEISIPENEVKIELDPAITSEAAEEILTSESSGVDEVLKDDGAAEVDNQAVATSQDETGSSVDTTASEVPLVGDAIPEEVNGSTVIEGVDTEAPPLVENEITSSDSIDEKAESAEASNDQSGTVAQVSMRNATVSPALVKQLREETGAGMMDCKKALSESGGDIIKAQELLRMKGLASADKKASRATAEGRIGSYIHDNRIGVLIEVNCETDFVSRGEIFRQLVDDLAMQVAACPQVQYLVTEDVPEETVNKEREIEMQKEDLLTKPEQIRSKIVDGRIRKRLEELALLEQPYIKDDKVVVKDWVKQTIATIGENIKVRRFVRYNLGEGLEKKSQDFAAEVAAQTAARSAAPAVPKDQPVENQETAAKLPTVAVSAALVKQLREETGAGMMDCKKALTEMGGDLEKAQEYLRKKGLSSADKKSSRLAAEGRIASYIHDSRIGTLIEVNCETDFVGRNEKFKELVEDLAMQVVACPQVNFVSIEEIPESIMNKEKEIEMQREDLQSKPEHIREKIVEGRISKRLGELALLEQPFIKDDSVLVKDLVKQTVAALGENIKVRRFVRFTLGENKD</sequence>
<proteinExistence type="predicted"/>
<evidence type="ECO:0000313" key="1">
    <source>
        <dbReference type="EMBL" id="KAH7652525.1"/>
    </source>
</evidence>
<reference evidence="2" key="1">
    <citation type="journal article" date="2022" name="Nat. Commun.">
        <title>Chromosome evolution and the genetic basis of agronomically important traits in greater yam.</title>
        <authorList>
            <person name="Bredeson J.V."/>
            <person name="Lyons J.B."/>
            <person name="Oniyinde I.O."/>
            <person name="Okereke N.R."/>
            <person name="Kolade O."/>
            <person name="Nnabue I."/>
            <person name="Nwadili C.O."/>
            <person name="Hribova E."/>
            <person name="Parker M."/>
            <person name="Nwogha J."/>
            <person name="Shu S."/>
            <person name="Carlson J."/>
            <person name="Kariba R."/>
            <person name="Muthemba S."/>
            <person name="Knop K."/>
            <person name="Barton G.J."/>
            <person name="Sherwood A.V."/>
            <person name="Lopez-Montes A."/>
            <person name="Asiedu R."/>
            <person name="Jamnadass R."/>
            <person name="Muchugi A."/>
            <person name="Goodstein D."/>
            <person name="Egesi C.N."/>
            <person name="Featherston J."/>
            <person name="Asfaw A."/>
            <person name="Simpson G.G."/>
            <person name="Dolezel J."/>
            <person name="Hendre P.S."/>
            <person name="Van Deynze A."/>
            <person name="Kumar P.L."/>
            <person name="Obidiegwu J.E."/>
            <person name="Bhattacharjee R."/>
            <person name="Rokhsar D.S."/>
        </authorList>
    </citation>
    <scope>NUCLEOTIDE SEQUENCE [LARGE SCALE GENOMIC DNA]</scope>
    <source>
        <strain evidence="2">cv. TDa95/00328</strain>
    </source>
</reference>
<evidence type="ECO:0000313" key="2">
    <source>
        <dbReference type="Proteomes" id="UP000827976"/>
    </source>
</evidence>